<proteinExistence type="predicted"/>
<keyword evidence="6" id="KW-0408">Iron</keyword>
<evidence type="ECO:0000256" key="4">
    <source>
        <dbReference type="ARBA" id="ARBA00022964"/>
    </source>
</evidence>
<dbReference type="EC" id="1.14.11.-" evidence="8"/>
<sequence>MFFIIENILMPEEVFEAQRLLNAANFLDGRVTADVGYSVKNNLEMKVDKDYLSVVNLVSTALENSTEVNMRVVPRARTNPIVNRYDEGMYYHNHVDLPIQGGSTQMGKAPGRYGQNFLRTDYSMTLFLSHPESYEGGELALEIADELKLIKLPAGSAVFYSTGVYHAVQPVLSGSRVAAVCWFQSMFQNAQVRNLHWQQYCLERELQQQGAHDLADQASAVRNNLIRYLAVI</sequence>
<dbReference type="RefSeq" id="WP_051894522.1">
    <property type="nucleotide sequence ID" value="NZ_CAWLUU010000123.1"/>
</dbReference>
<dbReference type="PANTHER" id="PTHR41536:SF1">
    <property type="entry name" value="PKHD-TYPE HYDROXYLASE YBIX"/>
    <property type="match status" value="1"/>
</dbReference>
<dbReference type="NCBIfam" id="NF003974">
    <property type="entry name" value="PRK05467.1-3"/>
    <property type="match status" value="1"/>
</dbReference>
<dbReference type="GO" id="GO:0031418">
    <property type="term" value="F:L-ascorbic acid binding"/>
    <property type="evidence" value="ECO:0007669"/>
    <property type="project" value="UniProtKB-KW"/>
</dbReference>
<dbReference type="Pfam" id="PF13640">
    <property type="entry name" value="2OG-FeII_Oxy_3"/>
    <property type="match status" value="1"/>
</dbReference>
<evidence type="ECO:0000256" key="3">
    <source>
        <dbReference type="ARBA" id="ARBA00022896"/>
    </source>
</evidence>
<dbReference type="PANTHER" id="PTHR41536">
    <property type="entry name" value="PKHD-TYPE HYDROXYLASE YBIX"/>
    <property type="match status" value="1"/>
</dbReference>
<organism evidence="8">
    <name type="scientific">Xenorhabdus bovienii str. oregonense</name>
    <dbReference type="NCBI Taxonomy" id="1398202"/>
    <lineage>
        <taxon>Bacteria</taxon>
        <taxon>Pseudomonadati</taxon>
        <taxon>Pseudomonadota</taxon>
        <taxon>Gammaproteobacteria</taxon>
        <taxon>Enterobacterales</taxon>
        <taxon>Morganellaceae</taxon>
        <taxon>Xenorhabdus</taxon>
    </lineage>
</organism>
<dbReference type="AlphaFoldDB" id="A0A077P1X1"/>
<reference evidence="8" key="1">
    <citation type="submission" date="2013-07" db="EMBL/GenBank/DDBJ databases">
        <title>Sub-species coevolution in mutualistic symbiosis.</title>
        <authorList>
            <person name="Murfin K."/>
            <person name="Klassen J."/>
            <person name="Lee M."/>
            <person name="Forst S."/>
            <person name="Stock P."/>
            <person name="Goodrich-Blair H."/>
        </authorList>
    </citation>
    <scope>NUCLEOTIDE SEQUENCE [LARGE SCALE GENOMIC DNA]</scope>
    <source>
        <strain evidence="8">Oregonense</strain>
    </source>
</reference>
<dbReference type="InterPro" id="IPR006620">
    <property type="entry name" value="Pro_4_hyd_alph"/>
</dbReference>
<name>A0A077P1X1_XENBV</name>
<dbReference type="GO" id="GO:0006974">
    <property type="term" value="P:DNA damage response"/>
    <property type="evidence" value="ECO:0007669"/>
    <property type="project" value="TreeGrafter"/>
</dbReference>
<keyword evidence="5 8" id="KW-0560">Oxidoreductase</keyword>
<evidence type="ECO:0000256" key="1">
    <source>
        <dbReference type="ARBA" id="ARBA00001961"/>
    </source>
</evidence>
<evidence type="ECO:0000256" key="5">
    <source>
        <dbReference type="ARBA" id="ARBA00023002"/>
    </source>
</evidence>
<dbReference type="Gene3D" id="2.60.120.620">
    <property type="entry name" value="q2cbj1_9rhob like domain"/>
    <property type="match status" value="1"/>
</dbReference>
<dbReference type="SMART" id="SM00702">
    <property type="entry name" value="P4Hc"/>
    <property type="match status" value="1"/>
</dbReference>
<evidence type="ECO:0000256" key="2">
    <source>
        <dbReference type="ARBA" id="ARBA00022723"/>
    </source>
</evidence>
<comment type="cofactor">
    <cofactor evidence="1">
        <name>L-ascorbate</name>
        <dbReference type="ChEBI" id="CHEBI:38290"/>
    </cofactor>
</comment>
<evidence type="ECO:0000313" key="8">
    <source>
        <dbReference type="EMBL" id="CDH04809.1"/>
    </source>
</evidence>
<gene>
    <name evidence="8" type="ORF">XBO1_1390014</name>
</gene>
<dbReference type="HOGENOM" id="CLU_106663_0_0_6"/>
<evidence type="ECO:0000259" key="7">
    <source>
        <dbReference type="PROSITE" id="PS51471"/>
    </source>
</evidence>
<dbReference type="GO" id="GO:0005506">
    <property type="term" value="F:iron ion binding"/>
    <property type="evidence" value="ECO:0007669"/>
    <property type="project" value="InterPro"/>
</dbReference>
<keyword evidence="3" id="KW-0847">Vitamin C</keyword>
<keyword evidence="2" id="KW-0479">Metal-binding</keyword>
<dbReference type="PROSITE" id="PS51471">
    <property type="entry name" value="FE2OG_OXY"/>
    <property type="match status" value="1"/>
</dbReference>
<dbReference type="InterPro" id="IPR005123">
    <property type="entry name" value="Oxoglu/Fe-dep_dioxygenase_dom"/>
</dbReference>
<protein>
    <submittedName>
        <fullName evidence="8">Putative PKHD-type hydroxylase AZC_3753</fullName>
        <ecNumber evidence="8">1.14.11.-</ecNumber>
    </submittedName>
</protein>
<dbReference type="InterPro" id="IPR044862">
    <property type="entry name" value="Pro_4_hyd_alph_FE2OG_OXY"/>
</dbReference>
<evidence type="ECO:0000256" key="6">
    <source>
        <dbReference type="ARBA" id="ARBA00023004"/>
    </source>
</evidence>
<dbReference type="EMBL" id="CBSX010000045">
    <property type="protein sequence ID" value="CDH04809.1"/>
    <property type="molecule type" value="Genomic_DNA"/>
</dbReference>
<feature type="domain" description="Fe2OG dioxygenase" evidence="7">
    <location>
        <begin position="72"/>
        <end position="185"/>
    </location>
</feature>
<dbReference type="GO" id="GO:0016706">
    <property type="term" value="F:2-oxoglutarate-dependent dioxygenase activity"/>
    <property type="evidence" value="ECO:0007669"/>
    <property type="project" value="InterPro"/>
</dbReference>
<dbReference type="GO" id="GO:0006879">
    <property type="term" value="P:intracellular iron ion homeostasis"/>
    <property type="evidence" value="ECO:0007669"/>
    <property type="project" value="TreeGrafter"/>
</dbReference>
<dbReference type="Proteomes" id="UP000028483">
    <property type="component" value="Unassembled WGS sequence"/>
</dbReference>
<accession>A0A077P1X1</accession>
<dbReference type="InterPro" id="IPR023550">
    <property type="entry name" value="PKHD_hydroxylase"/>
</dbReference>
<keyword evidence="4" id="KW-0223">Dioxygenase</keyword>
<comment type="caution">
    <text evidence="8">The sequence shown here is derived from an EMBL/GenBank/DDBJ whole genome shotgun (WGS) entry which is preliminary data.</text>
</comment>